<accession>A0ABD5TWX4</accession>
<protein>
    <recommendedName>
        <fullName evidence="4">DUF4064 domain-containing protein</fullName>
    </recommendedName>
</protein>
<reference evidence="2 3" key="1">
    <citation type="journal article" date="2019" name="Int. J. Syst. Evol. Microbiol.">
        <title>The Global Catalogue of Microorganisms (GCM) 10K type strain sequencing project: providing services to taxonomists for standard genome sequencing and annotation.</title>
        <authorList>
            <consortium name="The Broad Institute Genomics Platform"/>
            <consortium name="The Broad Institute Genome Sequencing Center for Infectious Disease"/>
            <person name="Wu L."/>
            <person name="Ma J."/>
        </authorList>
    </citation>
    <scope>NUCLEOTIDE SEQUENCE [LARGE SCALE GENOMIC DNA]</scope>
    <source>
        <strain evidence="2 3">YIM 94188</strain>
    </source>
</reference>
<name>A0ABD5TWX4_9EURY</name>
<feature type="transmembrane region" description="Helical" evidence="1">
    <location>
        <begin position="99"/>
        <end position="116"/>
    </location>
</feature>
<dbReference type="RefSeq" id="WP_379694844.1">
    <property type="nucleotide sequence ID" value="NZ_JBHSXH010000011.1"/>
</dbReference>
<dbReference type="AlphaFoldDB" id="A0ABD5TWX4"/>
<sequence>MVAAASLRRVARVAAGVAGLSGGLGFLSLMGAFGPITCSTGRSQTGDGEVTVTRECSAGIDYLLSGAGGNAPVLFFWAVALLGLVAVGGAAAWTGHRRVAWLTGLVGTVVSIIGLMSIGWYFVLPTLSLFVAAAALTVEARRRGDGGRRTAT</sequence>
<keyword evidence="1" id="KW-1133">Transmembrane helix</keyword>
<evidence type="ECO:0008006" key="4">
    <source>
        <dbReference type="Google" id="ProtNLM"/>
    </source>
</evidence>
<keyword evidence="1" id="KW-0472">Membrane</keyword>
<keyword evidence="3" id="KW-1185">Reference proteome</keyword>
<organism evidence="2 3">
    <name type="scientific">Halopelagius fulvigenes</name>
    <dbReference type="NCBI Taxonomy" id="1198324"/>
    <lineage>
        <taxon>Archaea</taxon>
        <taxon>Methanobacteriati</taxon>
        <taxon>Methanobacteriota</taxon>
        <taxon>Stenosarchaea group</taxon>
        <taxon>Halobacteria</taxon>
        <taxon>Halobacteriales</taxon>
        <taxon>Haloferacaceae</taxon>
    </lineage>
</organism>
<feature type="transmembrane region" description="Helical" evidence="1">
    <location>
        <begin position="12"/>
        <end position="33"/>
    </location>
</feature>
<keyword evidence="1" id="KW-0812">Transmembrane</keyword>
<dbReference type="Proteomes" id="UP001596408">
    <property type="component" value="Unassembled WGS sequence"/>
</dbReference>
<evidence type="ECO:0000313" key="2">
    <source>
        <dbReference type="EMBL" id="MFC6825035.1"/>
    </source>
</evidence>
<evidence type="ECO:0000256" key="1">
    <source>
        <dbReference type="SAM" id="Phobius"/>
    </source>
</evidence>
<feature type="transmembrane region" description="Helical" evidence="1">
    <location>
        <begin position="74"/>
        <end position="92"/>
    </location>
</feature>
<proteinExistence type="predicted"/>
<gene>
    <name evidence="2" type="ORF">ACFQEV_08530</name>
</gene>
<evidence type="ECO:0000313" key="3">
    <source>
        <dbReference type="Proteomes" id="UP001596408"/>
    </source>
</evidence>
<dbReference type="EMBL" id="JBHSXH010000011">
    <property type="protein sequence ID" value="MFC6825035.1"/>
    <property type="molecule type" value="Genomic_DNA"/>
</dbReference>
<comment type="caution">
    <text evidence="2">The sequence shown here is derived from an EMBL/GenBank/DDBJ whole genome shotgun (WGS) entry which is preliminary data.</text>
</comment>